<evidence type="ECO:0000256" key="2">
    <source>
        <dbReference type="ARBA" id="ARBA00005582"/>
    </source>
</evidence>
<dbReference type="PANTHER" id="PTHR43046:SF14">
    <property type="entry name" value="MUTT_NUDIX FAMILY PROTEIN"/>
    <property type="match status" value="1"/>
</dbReference>
<dbReference type="RefSeq" id="WP_086537154.1">
    <property type="nucleotide sequence ID" value="NZ_JBLKRZ010000006.1"/>
</dbReference>
<keyword evidence="7" id="KW-1185">Reference proteome</keyword>
<dbReference type="STRING" id="417102.CA982_21115"/>
<evidence type="ECO:0000256" key="3">
    <source>
        <dbReference type="ARBA" id="ARBA00022801"/>
    </source>
</evidence>
<keyword evidence="3 4" id="KW-0378">Hydrolase</keyword>
<dbReference type="InterPro" id="IPR020084">
    <property type="entry name" value="NUDIX_hydrolase_CS"/>
</dbReference>
<dbReference type="EMBL" id="NGFO01000030">
    <property type="protein sequence ID" value="OUC76612.1"/>
    <property type="molecule type" value="Genomic_DNA"/>
</dbReference>
<dbReference type="PANTHER" id="PTHR43046">
    <property type="entry name" value="GDP-MANNOSE MANNOSYL HYDROLASE"/>
    <property type="match status" value="1"/>
</dbReference>
<accession>A0A243Q5A7</accession>
<name>A0A243Q5A7_9ACTN</name>
<dbReference type="OrthoDB" id="9804442at2"/>
<dbReference type="InterPro" id="IPR000086">
    <property type="entry name" value="NUDIX_hydrolase_dom"/>
</dbReference>
<dbReference type="PROSITE" id="PS00893">
    <property type="entry name" value="NUDIX_BOX"/>
    <property type="match status" value="1"/>
</dbReference>
<dbReference type="InterPro" id="IPR015797">
    <property type="entry name" value="NUDIX_hydrolase-like_dom_sf"/>
</dbReference>
<evidence type="ECO:0000313" key="6">
    <source>
        <dbReference type="EMBL" id="OUC76612.1"/>
    </source>
</evidence>
<evidence type="ECO:0000313" key="7">
    <source>
        <dbReference type="Proteomes" id="UP000194632"/>
    </source>
</evidence>
<evidence type="ECO:0000256" key="1">
    <source>
        <dbReference type="ARBA" id="ARBA00001946"/>
    </source>
</evidence>
<dbReference type="Pfam" id="PF00293">
    <property type="entry name" value="NUDIX"/>
    <property type="match status" value="1"/>
</dbReference>
<proteinExistence type="inferred from homology"/>
<reference evidence="6 7" key="1">
    <citation type="submission" date="2017-05" db="EMBL/GenBank/DDBJ databases">
        <title>Biotechnological potential of actinobacteria isolated from South African environments.</title>
        <authorList>
            <person name="Le Roes-Hill M."/>
            <person name="Prins A."/>
            <person name="Durrell K.A."/>
        </authorList>
    </citation>
    <scope>NUCLEOTIDE SEQUENCE [LARGE SCALE GENOMIC DNA]</scope>
    <source>
        <strain evidence="6">BS2</strain>
    </source>
</reference>
<comment type="cofactor">
    <cofactor evidence="1">
        <name>Mg(2+)</name>
        <dbReference type="ChEBI" id="CHEBI:18420"/>
    </cofactor>
</comment>
<comment type="similarity">
    <text evidence="2 4">Belongs to the Nudix hydrolase family.</text>
</comment>
<dbReference type="PRINTS" id="PR00502">
    <property type="entry name" value="NUDIXFAMILY"/>
</dbReference>
<dbReference type="GO" id="GO:0016787">
    <property type="term" value="F:hydrolase activity"/>
    <property type="evidence" value="ECO:0007669"/>
    <property type="project" value="UniProtKB-KW"/>
</dbReference>
<protein>
    <submittedName>
        <fullName evidence="6">NUDIX hydrolase</fullName>
    </submittedName>
</protein>
<dbReference type="Gene3D" id="3.90.79.10">
    <property type="entry name" value="Nucleoside Triphosphate Pyrophosphohydrolase"/>
    <property type="match status" value="1"/>
</dbReference>
<evidence type="ECO:0000256" key="4">
    <source>
        <dbReference type="RuleBase" id="RU003476"/>
    </source>
</evidence>
<dbReference type="Proteomes" id="UP000194632">
    <property type="component" value="Unassembled WGS sequence"/>
</dbReference>
<sequence>MTDRVVAVGALITDADGRILLILRRNEPSAGHWSLPGGKVEPGESLEEAVVREVEEETGLAVSVGEPAIQLEIPVGDGRVYEVHDFRAEIRSGKLRPGDDAADAAFFTPAQVRTAKVTSRLVEYLEQAGALPPESP</sequence>
<dbReference type="InterPro" id="IPR020476">
    <property type="entry name" value="Nudix_hydrolase"/>
</dbReference>
<comment type="caution">
    <text evidence="6">The sequence shown here is derived from an EMBL/GenBank/DDBJ whole genome shotgun (WGS) entry which is preliminary data.</text>
</comment>
<organism evidence="6 7">
    <name type="scientific">Gordonia lacunae</name>
    <dbReference type="NCBI Taxonomy" id="417102"/>
    <lineage>
        <taxon>Bacteria</taxon>
        <taxon>Bacillati</taxon>
        <taxon>Actinomycetota</taxon>
        <taxon>Actinomycetes</taxon>
        <taxon>Mycobacteriales</taxon>
        <taxon>Gordoniaceae</taxon>
        <taxon>Gordonia</taxon>
    </lineage>
</organism>
<gene>
    <name evidence="6" type="ORF">CA982_21115</name>
</gene>
<feature type="domain" description="Nudix hydrolase" evidence="5">
    <location>
        <begin position="3"/>
        <end position="129"/>
    </location>
</feature>
<dbReference type="PROSITE" id="PS51462">
    <property type="entry name" value="NUDIX"/>
    <property type="match status" value="1"/>
</dbReference>
<dbReference type="AlphaFoldDB" id="A0A243Q5A7"/>
<dbReference type="SUPFAM" id="SSF55811">
    <property type="entry name" value="Nudix"/>
    <property type="match status" value="1"/>
</dbReference>
<evidence type="ECO:0000259" key="5">
    <source>
        <dbReference type="PROSITE" id="PS51462"/>
    </source>
</evidence>